<protein>
    <submittedName>
        <fullName evidence="3">Apolipoprotein N-acyltransferase</fullName>
    </submittedName>
</protein>
<sequence>MRRAWLVALLAGGATVFAFAPFGLFPLAFLGLGGLAWLLADVTRARAGFALGFAWGFGAFAAGVSWLYIALERYGGVPAPVAALAIALFCAYLALYPALAGAAFAALRGRGVAR</sequence>
<feature type="transmembrane region" description="Helical" evidence="1">
    <location>
        <begin position="81"/>
        <end position="107"/>
    </location>
</feature>
<dbReference type="Proteomes" id="UP000013047">
    <property type="component" value="Unassembled WGS sequence"/>
</dbReference>
<accession>N6Z0K8</accession>
<dbReference type="PANTHER" id="PTHR38686">
    <property type="entry name" value="APOLIPOPROTEIN N-ACYLTRANSFERASE"/>
    <property type="match status" value="1"/>
</dbReference>
<keyword evidence="3" id="KW-0808">Transferase</keyword>
<gene>
    <name evidence="3" type="ORF">C667_09145</name>
</gene>
<evidence type="ECO:0000313" key="3">
    <source>
        <dbReference type="EMBL" id="ENO97365.1"/>
    </source>
</evidence>
<evidence type="ECO:0000313" key="4">
    <source>
        <dbReference type="Proteomes" id="UP000013047"/>
    </source>
</evidence>
<keyword evidence="1" id="KW-1133">Transmembrane helix</keyword>
<dbReference type="Pfam" id="PF20154">
    <property type="entry name" value="LNT_N"/>
    <property type="match status" value="1"/>
</dbReference>
<keyword evidence="3" id="KW-0449">Lipoprotein</keyword>
<dbReference type="AlphaFoldDB" id="N6Z0K8"/>
<feature type="domain" description="Apolipoprotein N-acyltransferase N-terminal" evidence="2">
    <location>
        <begin position="11"/>
        <end position="105"/>
    </location>
</feature>
<dbReference type="InterPro" id="IPR004563">
    <property type="entry name" value="Apolipo_AcylTrfase"/>
</dbReference>
<dbReference type="GO" id="GO:0016410">
    <property type="term" value="F:N-acyltransferase activity"/>
    <property type="evidence" value="ECO:0007669"/>
    <property type="project" value="InterPro"/>
</dbReference>
<dbReference type="PANTHER" id="PTHR38686:SF1">
    <property type="entry name" value="APOLIPOPROTEIN N-ACYLTRANSFERASE"/>
    <property type="match status" value="1"/>
</dbReference>
<comment type="caution">
    <text evidence="3">The sequence shown here is derived from an EMBL/GenBank/DDBJ whole genome shotgun (WGS) entry which is preliminary data.</text>
</comment>
<evidence type="ECO:0000259" key="2">
    <source>
        <dbReference type="Pfam" id="PF20154"/>
    </source>
</evidence>
<dbReference type="GO" id="GO:0042158">
    <property type="term" value="P:lipoprotein biosynthetic process"/>
    <property type="evidence" value="ECO:0007669"/>
    <property type="project" value="InterPro"/>
</dbReference>
<feature type="transmembrane region" description="Helical" evidence="1">
    <location>
        <begin position="47"/>
        <end position="69"/>
    </location>
</feature>
<keyword evidence="1" id="KW-0812">Transmembrane</keyword>
<dbReference type="GO" id="GO:0016020">
    <property type="term" value="C:membrane"/>
    <property type="evidence" value="ECO:0007669"/>
    <property type="project" value="InterPro"/>
</dbReference>
<keyword evidence="3" id="KW-0012">Acyltransferase</keyword>
<organism evidence="3 4">
    <name type="scientific">Thauera phenylacetica B4P</name>
    <dbReference type="NCBI Taxonomy" id="1234382"/>
    <lineage>
        <taxon>Bacteria</taxon>
        <taxon>Pseudomonadati</taxon>
        <taxon>Pseudomonadota</taxon>
        <taxon>Betaproteobacteria</taxon>
        <taxon>Rhodocyclales</taxon>
        <taxon>Zoogloeaceae</taxon>
        <taxon>Thauera</taxon>
    </lineage>
</organism>
<reference evidence="3 4" key="1">
    <citation type="submission" date="2012-09" db="EMBL/GenBank/DDBJ databases">
        <title>Draft Genome Sequences of 6 Strains from Genus Thauera.</title>
        <authorList>
            <person name="Liu B."/>
            <person name="Shapleigh J.P."/>
            <person name="Frostegard A.H."/>
        </authorList>
    </citation>
    <scope>NUCLEOTIDE SEQUENCE [LARGE SCALE GENOMIC DNA]</scope>
    <source>
        <strain evidence="3 4">B4P</strain>
    </source>
</reference>
<keyword evidence="4" id="KW-1185">Reference proteome</keyword>
<evidence type="ECO:0000256" key="1">
    <source>
        <dbReference type="SAM" id="Phobius"/>
    </source>
</evidence>
<dbReference type="EMBL" id="AMXF01000050">
    <property type="protein sequence ID" value="ENO97365.1"/>
    <property type="molecule type" value="Genomic_DNA"/>
</dbReference>
<dbReference type="InterPro" id="IPR045378">
    <property type="entry name" value="LNT_N"/>
</dbReference>
<name>N6Z0K8_9RHOO</name>
<feature type="non-terminal residue" evidence="3">
    <location>
        <position position="114"/>
    </location>
</feature>
<proteinExistence type="predicted"/>
<keyword evidence="1" id="KW-0472">Membrane</keyword>